<evidence type="ECO:0000313" key="9">
    <source>
        <dbReference type="Proteomes" id="UP000749646"/>
    </source>
</evidence>
<sequence length="631" mass="69828">MNNLHDQHRCDANEASPPLFLGLDLSTQQLKVIALYPATTQEGCSSTLETHSSFAVQFDTDLSHYHIRGGVSVQHAGSSDKGTVTAPVLMWVEALQLVLDRMKESLFPFERVRAISGAAQQHGSVYWSCGTREAFKALRSQGDHETNQHPSLVDIFKEAFTVFDSPTWQDTSTKAQCQQIEEFLGTLNDQQEDIRSDRESIRRRGQQRLAELTGSRAYERYTGSQILKFAMIDVADGSGMNLLNIDTKTWDTRLTTFISQGGVHGHCSQHEAKDTLVVKLGPVDSSGRKVQGVLSKWFVDRYGFRSNVNIVSFTGDNPGTVMAMKAEPGDAIVSLGTSDTLLLYTGHHGSFTTIESNHGANWASARLSVGYLCHPVDPNGYLMLYCAKNGSLARERIRDMYANGEWVQFNQYLKDALGSEQRSPSRMGFYFFDREIWPPVQGVYRFEDGEAVDDFDAHDGSNDNDNRVRDDDRQKANILTICESQFLAMRIRSSQESLSSSASTLSLSPPGISRILATGGASSNQTILQLLSNVFGVPVVSTSHNTQKGAGSAAWGAARKAFLYGRGTNSDDDDADQDREIVSAKEETDNRGGKTSEDNVIWPDLKQTRKYVDQIPAFVRLEAVLLQNSEQ</sequence>
<dbReference type="OrthoDB" id="1728974at2759"/>
<dbReference type="CDD" id="cd07776">
    <property type="entry name" value="ASKHA_NBD_FGGY_SpXK-like"/>
    <property type="match status" value="1"/>
</dbReference>
<dbReference type="GO" id="GO:0005997">
    <property type="term" value="P:xylulose metabolic process"/>
    <property type="evidence" value="ECO:0007669"/>
    <property type="project" value="TreeGrafter"/>
</dbReference>
<evidence type="ECO:0000256" key="5">
    <source>
        <dbReference type="ARBA" id="ARBA00048885"/>
    </source>
</evidence>
<gene>
    <name evidence="8" type="ORF">BGZ65_009155</name>
</gene>
<organism evidence="8 9">
    <name type="scientific">Modicella reniformis</name>
    <dbReference type="NCBI Taxonomy" id="1440133"/>
    <lineage>
        <taxon>Eukaryota</taxon>
        <taxon>Fungi</taxon>
        <taxon>Fungi incertae sedis</taxon>
        <taxon>Mucoromycota</taxon>
        <taxon>Mortierellomycotina</taxon>
        <taxon>Mortierellomycetes</taxon>
        <taxon>Mortierellales</taxon>
        <taxon>Mortierellaceae</taxon>
        <taxon>Modicella</taxon>
    </lineage>
</organism>
<keyword evidence="3 6" id="KW-0808">Transferase</keyword>
<feature type="domain" description="Carbohydrate kinase FGGY C-terminal" evidence="7">
    <location>
        <begin position="479"/>
        <end position="562"/>
    </location>
</feature>
<dbReference type="EC" id="2.7.1.17" evidence="6"/>
<accession>A0A9P6M203</accession>
<dbReference type="PANTHER" id="PTHR10196">
    <property type="entry name" value="SUGAR KINASE"/>
    <property type="match status" value="1"/>
</dbReference>
<evidence type="ECO:0000256" key="3">
    <source>
        <dbReference type="ARBA" id="ARBA00022679"/>
    </source>
</evidence>
<keyword evidence="9" id="KW-1185">Reference proteome</keyword>
<dbReference type="GO" id="GO:0042732">
    <property type="term" value="P:D-xylose metabolic process"/>
    <property type="evidence" value="ECO:0007669"/>
    <property type="project" value="UniProtKB-UniRule"/>
</dbReference>
<evidence type="ECO:0000256" key="1">
    <source>
        <dbReference type="ARBA" id="ARBA00009156"/>
    </source>
</evidence>
<proteinExistence type="inferred from homology"/>
<dbReference type="EMBL" id="JAAAHW010006379">
    <property type="protein sequence ID" value="KAF9962437.1"/>
    <property type="molecule type" value="Genomic_DNA"/>
</dbReference>
<name>A0A9P6M203_9FUNG</name>
<comment type="function">
    <text evidence="6">Highly specific D-xylulose kinase which participates in the catabolism of xylose. Xylose is a major component of hemicelluloses such as xylan. Most fungi utilize D-xylose via three enzymatic reactions, xylose reductase (XR), xylitol dehydrogenase (XDH), and xylulokinase, to form xylulose 5-phosphate, which enters pentose phosphate pathway.</text>
</comment>
<dbReference type="InterPro" id="IPR043129">
    <property type="entry name" value="ATPase_NBD"/>
</dbReference>
<comment type="catalytic activity">
    <reaction evidence="5 6">
        <text>D-xylulose + ATP = D-xylulose 5-phosphate + ADP + H(+)</text>
        <dbReference type="Rhea" id="RHEA:10964"/>
        <dbReference type="ChEBI" id="CHEBI:15378"/>
        <dbReference type="ChEBI" id="CHEBI:17140"/>
        <dbReference type="ChEBI" id="CHEBI:30616"/>
        <dbReference type="ChEBI" id="CHEBI:57737"/>
        <dbReference type="ChEBI" id="CHEBI:456216"/>
        <dbReference type="EC" id="2.7.1.17"/>
    </reaction>
</comment>
<dbReference type="GO" id="GO:0005524">
    <property type="term" value="F:ATP binding"/>
    <property type="evidence" value="ECO:0007669"/>
    <property type="project" value="UniProtKB-UniRule"/>
</dbReference>
<dbReference type="InterPro" id="IPR018485">
    <property type="entry name" value="FGGY_C"/>
</dbReference>
<dbReference type="PANTHER" id="PTHR10196:SF57">
    <property type="entry name" value="XYLULOSE KINASE"/>
    <property type="match status" value="1"/>
</dbReference>
<evidence type="ECO:0000256" key="4">
    <source>
        <dbReference type="ARBA" id="ARBA00022777"/>
    </source>
</evidence>
<dbReference type="Proteomes" id="UP000749646">
    <property type="component" value="Unassembled WGS sequence"/>
</dbReference>
<dbReference type="AlphaFoldDB" id="A0A9P6M203"/>
<keyword evidence="4 6" id="KW-0418">Kinase</keyword>
<keyword evidence="6" id="KW-0547">Nucleotide-binding</keyword>
<evidence type="ECO:0000256" key="6">
    <source>
        <dbReference type="RuleBase" id="RU367058"/>
    </source>
</evidence>
<protein>
    <recommendedName>
        <fullName evidence="6">Xylulose kinase</fullName>
        <ecNumber evidence="6">2.7.1.17</ecNumber>
    </recommendedName>
</protein>
<comment type="similarity">
    <text evidence="1 6">Belongs to the FGGY kinase family.</text>
</comment>
<keyword evidence="6" id="KW-0119">Carbohydrate metabolism</keyword>
<reference evidence="8" key="1">
    <citation type="journal article" date="2020" name="Fungal Divers.">
        <title>Resolving the Mortierellaceae phylogeny through synthesis of multi-gene phylogenetics and phylogenomics.</title>
        <authorList>
            <person name="Vandepol N."/>
            <person name="Liber J."/>
            <person name="Desiro A."/>
            <person name="Na H."/>
            <person name="Kennedy M."/>
            <person name="Barry K."/>
            <person name="Grigoriev I.V."/>
            <person name="Miller A.N."/>
            <person name="O'Donnell K."/>
            <person name="Stajich J.E."/>
            <person name="Bonito G."/>
        </authorList>
    </citation>
    <scope>NUCLEOTIDE SEQUENCE</scope>
    <source>
        <strain evidence="8">MES-2147</strain>
    </source>
</reference>
<evidence type="ECO:0000313" key="8">
    <source>
        <dbReference type="EMBL" id="KAF9962437.1"/>
    </source>
</evidence>
<keyword evidence="2 6" id="KW-0859">Xylose metabolism</keyword>
<evidence type="ECO:0000259" key="7">
    <source>
        <dbReference type="Pfam" id="PF02782"/>
    </source>
</evidence>
<dbReference type="Pfam" id="PF02782">
    <property type="entry name" value="FGGY_C"/>
    <property type="match status" value="1"/>
</dbReference>
<comment type="caution">
    <text evidence="8">The sequence shown here is derived from an EMBL/GenBank/DDBJ whole genome shotgun (WGS) entry which is preliminary data.</text>
</comment>
<dbReference type="InterPro" id="IPR042024">
    <property type="entry name" value="D-XK_euk"/>
</dbReference>
<dbReference type="GO" id="GO:0005829">
    <property type="term" value="C:cytosol"/>
    <property type="evidence" value="ECO:0007669"/>
    <property type="project" value="TreeGrafter"/>
</dbReference>
<keyword evidence="6" id="KW-0067">ATP-binding</keyword>
<evidence type="ECO:0000256" key="2">
    <source>
        <dbReference type="ARBA" id="ARBA00022629"/>
    </source>
</evidence>
<dbReference type="SUPFAM" id="SSF53067">
    <property type="entry name" value="Actin-like ATPase domain"/>
    <property type="match status" value="2"/>
</dbReference>
<dbReference type="GO" id="GO:0004856">
    <property type="term" value="F:D-xylulokinase activity"/>
    <property type="evidence" value="ECO:0007669"/>
    <property type="project" value="UniProtKB-UniRule"/>
</dbReference>
<dbReference type="Gene3D" id="3.30.420.40">
    <property type="match status" value="3"/>
</dbReference>